<dbReference type="InterPro" id="IPR052524">
    <property type="entry name" value="MFS_Cyanate_Porter"/>
</dbReference>
<accession>A0A3S4UYL3</accession>
<evidence type="ECO:0000256" key="2">
    <source>
        <dbReference type="SAM" id="Phobius"/>
    </source>
</evidence>
<dbReference type="EMBL" id="LR134473">
    <property type="protein sequence ID" value="VEI03675.1"/>
    <property type="molecule type" value="Genomic_DNA"/>
</dbReference>
<dbReference type="Pfam" id="PF07690">
    <property type="entry name" value="MFS_1"/>
    <property type="match status" value="1"/>
</dbReference>
<keyword evidence="2" id="KW-0812">Transmembrane</keyword>
<evidence type="ECO:0000313" key="4">
    <source>
        <dbReference type="Proteomes" id="UP000277858"/>
    </source>
</evidence>
<dbReference type="Proteomes" id="UP000277858">
    <property type="component" value="Chromosome"/>
</dbReference>
<evidence type="ECO:0000313" key="3">
    <source>
        <dbReference type="EMBL" id="VEI03675.1"/>
    </source>
</evidence>
<dbReference type="OrthoDB" id="5317164at2"/>
<proteinExistence type="predicted"/>
<dbReference type="SUPFAM" id="SSF103473">
    <property type="entry name" value="MFS general substrate transporter"/>
    <property type="match status" value="1"/>
</dbReference>
<name>A0A3S4UYL3_9ACTN</name>
<feature type="transmembrane region" description="Helical" evidence="2">
    <location>
        <begin position="161"/>
        <end position="181"/>
    </location>
</feature>
<dbReference type="PANTHER" id="PTHR23523:SF2">
    <property type="entry name" value="2-NITROIMIDAZOLE TRANSPORTER"/>
    <property type="match status" value="1"/>
</dbReference>
<keyword evidence="2" id="KW-0472">Membrane</keyword>
<evidence type="ECO:0000256" key="1">
    <source>
        <dbReference type="SAM" id="MobiDB-lite"/>
    </source>
</evidence>
<feature type="transmembrane region" description="Helical" evidence="2">
    <location>
        <begin position="30"/>
        <end position="48"/>
    </location>
</feature>
<feature type="compositionally biased region" description="Basic and acidic residues" evidence="1">
    <location>
        <begin position="1"/>
        <end position="13"/>
    </location>
</feature>
<organism evidence="3 4">
    <name type="scientific">Acidipropionibacterium jensenii</name>
    <dbReference type="NCBI Taxonomy" id="1749"/>
    <lineage>
        <taxon>Bacteria</taxon>
        <taxon>Bacillati</taxon>
        <taxon>Actinomycetota</taxon>
        <taxon>Actinomycetes</taxon>
        <taxon>Propionibacteriales</taxon>
        <taxon>Propionibacteriaceae</taxon>
        <taxon>Acidipropionibacterium</taxon>
    </lineage>
</organism>
<feature type="transmembrane region" description="Helical" evidence="2">
    <location>
        <begin position="239"/>
        <end position="260"/>
    </location>
</feature>
<gene>
    <name evidence="3" type="primary">yeaN</name>
    <name evidence="3" type="ORF">NCTC13652_01886</name>
</gene>
<dbReference type="InterPro" id="IPR011701">
    <property type="entry name" value="MFS"/>
</dbReference>
<feature type="transmembrane region" description="Helical" evidence="2">
    <location>
        <begin position="119"/>
        <end position="140"/>
    </location>
</feature>
<feature type="transmembrane region" description="Helical" evidence="2">
    <location>
        <begin position="187"/>
        <end position="206"/>
    </location>
</feature>
<feature type="region of interest" description="Disordered" evidence="1">
    <location>
        <begin position="1"/>
        <end position="22"/>
    </location>
</feature>
<feature type="transmembrane region" description="Helical" evidence="2">
    <location>
        <begin position="370"/>
        <end position="389"/>
    </location>
</feature>
<dbReference type="AlphaFoldDB" id="A0A3S4UYL3"/>
<keyword evidence="2" id="KW-1133">Transmembrane helix</keyword>
<feature type="transmembrane region" description="Helical" evidence="2">
    <location>
        <begin position="313"/>
        <end position="329"/>
    </location>
</feature>
<dbReference type="GO" id="GO:0022857">
    <property type="term" value="F:transmembrane transporter activity"/>
    <property type="evidence" value="ECO:0007669"/>
    <property type="project" value="InterPro"/>
</dbReference>
<feature type="transmembrane region" description="Helical" evidence="2">
    <location>
        <begin position="94"/>
        <end position="113"/>
    </location>
</feature>
<dbReference type="PANTHER" id="PTHR23523">
    <property type="match status" value="1"/>
</dbReference>
<dbReference type="Gene3D" id="1.20.1250.20">
    <property type="entry name" value="MFS general substrate transporter like domains"/>
    <property type="match status" value="2"/>
</dbReference>
<feature type="transmembrane region" description="Helical" evidence="2">
    <location>
        <begin position="401"/>
        <end position="421"/>
    </location>
</feature>
<reference evidence="3 4" key="1">
    <citation type="submission" date="2018-12" db="EMBL/GenBank/DDBJ databases">
        <authorList>
            <consortium name="Pathogen Informatics"/>
        </authorList>
    </citation>
    <scope>NUCLEOTIDE SEQUENCE [LARGE SCALE GENOMIC DNA]</scope>
    <source>
        <strain evidence="3 4">NCTC13652</strain>
    </source>
</reference>
<sequence>MSHTDARGRRGDHTTQPAPDPQLRHAAWQAALPTIAFLLFVSLLRSPITAVPPLLGRMAGDLGMSSSAMGALTSVPVLCFGALTPIASLVLRRLDLNASVLWALAIIMAGSVLRSAGSVWAAFAGTAVIAAGMTLGNLIAPMVIARSFRNRTALMTSSYSASVNIAVTLSTALAAPLALLIGWQGSTAAWALAPGVIAGFVWWKVFPPQRRRDRDAVSPDTGAAGRSGENARRKPSVSIVAWPLAWIMAAAFAAHNLAYYSTVTWLPTALREVARLGESGAGLASSVFQITAVAGPLMVPLALNRMGWSMRRVMIIVCACWLALPFGMMTLPSLWLVWCILGGIAQGAFFSALFTIVIQRSRTPDESRRLTALIQTTGYIVASLGPILVGHVHDQFGGWTLPFAVIGAATVILTVCAMIAVGDTSRPAVSPADRPTEV</sequence>
<keyword evidence="4" id="KW-1185">Reference proteome</keyword>
<dbReference type="RefSeq" id="WP_084149204.1">
    <property type="nucleotide sequence ID" value="NZ_LR134473.1"/>
</dbReference>
<feature type="transmembrane region" description="Helical" evidence="2">
    <location>
        <begin position="68"/>
        <end position="87"/>
    </location>
</feature>
<feature type="transmembrane region" description="Helical" evidence="2">
    <location>
        <begin position="280"/>
        <end position="301"/>
    </location>
</feature>
<protein>
    <submittedName>
        <fullName evidence="3">Inner membrane transport protein YeaN</fullName>
    </submittedName>
</protein>
<dbReference type="InterPro" id="IPR036259">
    <property type="entry name" value="MFS_trans_sf"/>
</dbReference>
<feature type="transmembrane region" description="Helical" evidence="2">
    <location>
        <begin position="335"/>
        <end position="358"/>
    </location>
</feature>